<feature type="transmembrane region" description="Helical" evidence="1">
    <location>
        <begin position="97"/>
        <end position="116"/>
    </location>
</feature>
<keyword evidence="3" id="KW-1185">Reference proteome</keyword>
<proteinExistence type="predicted"/>
<dbReference type="EMBL" id="BAABCN010000003">
    <property type="protein sequence ID" value="GAA3875703.1"/>
    <property type="molecule type" value="Genomic_DNA"/>
</dbReference>
<protein>
    <recommendedName>
        <fullName evidence="4">DUF3995 domain-containing protein</fullName>
    </recommendedName>
</protein>
<name>A0ABP7KHA9_9MICO</name>
<organism evidence="2 3">
    <name type="scientific">Leifsonia kafniensis</name>
    <dbReference type="NCBI Taxonomy" id="475957"/>
    <lineage>
        <taxon>Bacteria</taxon>
        <taxon>Bacillati</taxon>
        <taxon>Actinomycetota</taxon>
        <taxon>Actinomycetes</taxon>
        <taxon>Micrococcales</taxon>
        <taxon>Microbacteriaceae</taxon>
        <taxon>Leifsonia</taxon>
    </lineage>
</organism>
<evidence type="ECO:0000313" key="2">
    <source>
        <dbReference type="EMBL" id="GAA3875703.1"/>
    </source>
</evidence>
<dbReference type="Proteomes" id="UP001501803">
    <property type="component" value="Unassembled WGS sequence"/>
</dbReference>
<feature type="transmembrane region" description="Helical" evidence="1">
    <location>
        <begin position="122"/>
        <end position="143"/>
    </location>
</feature>
<accession>A0ABP7KHA9</accession>
<feature type="transmembrane region" description="Helical" evidence="1">
    <location>
        <begin position="50"/>
        <end position="76"/>
    </location>
</feature>
<evidence type="ECO:0008006" key="4">
    <source>
        <dbReference type="Google" id="ProtNLM"/>
    </source>
</evidence>
<gene>
    <name evidence="2" type="ORF">GCM10022381_18000</name>
</gene>
<comment type="caution">
    <text evidence="2">The sequence shown here is derived from an EMBL/GenBank/DDBJ whole genome shotgun (WGS) entry which is preliminary data.</text>
</comment>
<keyword evidence="1" id="KW-1133">Transmembrane helix</keyword>
<evidence type="ECO:0000313" key="3">
    <source>
        <dbReference type="Proteomes" id="UP001501803"/>
    </source>
</evidence>
<reference evidence="3" key="1">
    <citation type="journal article" date="2019" name="Int. J. Syst. Evol. Microbiol.">
        <title>The Global Catalogue of Microorganisms (GCM) 10K type strain sequencing project: providing services to taxonomists for standard genome sequencing and annotation.</title>
        <authorList>
            <consortium name="The Broad Institute Genomics Platform"/>
            <consortium name="The Broad Institute Genome Sequencing Center for Infectious Disease"/>
            <person name="Wu L."/>
            <person name="Ma J."/>
        </authorList>
    </citation>
    <scope>NUCLEOTIDE SEQUENCE [LARGE SCALE GENOMIC DNA]</scope>
    <source>
        <strain evidence="3">JCM 17021</strain>
    </source>
</reference>
<feature type="transmembrane region" description="Helical" evidence="1">
    <location>
        <begin position="150"/>
        <end position="172"/>
    </location>
</feature>
<dbReference type="RefSeq" id="WP_345065119.1">
    <property type="nucleotide sequence ID" value="NZ_BAABCN010000003.1"/>
</dbReference>
<keyword evidence="1" id="KW-0812">Transmembrane</keyword>
<sequence>MDEPHAHSAPARSRSFRESLITEESVYGTILVSGMIVASGSHQATLVETFLTVVGTVVVFWAAHVYAGAVAGHGVIEGDQTTLPTAFRRSLRRSIGFLISAVPPCVVLLLGAFRIVPDQFALWAALWVGVFILGILGYSAFALRGSPWHIRVFGCLGTASFGVAMILLKAFIH</sequence>
<keyword evidence="1" id="KW-0472">Membrane</keyword>
<evidence type="ECO:0000256" key="1">
    <source>
        <dbReference type="SAM" id="Phobius"/>
    </source>
</evidence>